<reference evidence="1" key="1">
    <citation type="submission" date="2022-04" db="EMBL/GenBank/DDBJ databases">
        <title>Genome of the entomopathogenic fungus Entomophthora muscae.</title>
        <authorList>
            <person name="Elya C."/>
            <person name="Lovett B.R."/>
            <person name="Lee E."/>
            <person name="Macias A.M."/>
            <person name="Hajek A.E."/>
            <person name="De Bivort B.L."/>
            <person name="Kasson M.T."/>
            <person name="De Fine Licht H.H."/>
            <person name="Stajich J.E."/>
        </authorList>
    </citation>
    <scope>NUCLEOTIDE SEQUENCE</scope>
    <source>
        <strain evidence="1">Berkeley</strain>
    </source>
</reference>
<keyword evidence="2" id="KW-1185">Reference proteome</keyword>
<comment type="caution">
    <text evidence="1">The sequence shown here is derived from an EMBL/GenBank/DDBJ whole genome shotgun (WGS) entry which is preliminary data.</text>
</comment>
<dbReference type="Proteomes" id="UP001165960">
    <property type="component" value="Unassembled WGS sequence"/>
</dbReference>
<evidence type="ECO:0000313" key="1">
    <source>
        <dbReference type="EMBL" id="KAJ9076263.1"/>
    </source>
</evidence>
<dbReference type="EMBL" id="QTSX02002303">
    <property type="protein sequence ID" value="KAJ9076263.1"/>
    <property type="molecule type" value="Genomic_DNA"/>
</dbReference>
<organism evidence="1 2">
    <name type="scientific">Entomophthora muscae</name>
    <dbReference type="NCBI Taxonomy" id="34485"/>
    <lineage>
        <taxon>Eukaryota</taxon>
        <taxon>Fungi</taxon>
        <taxon>Fungi incertae sedis</taxon>
        <taxon>Zoopagomycota</taxon>
        <taxon>Entomophthoromycotina</taxon>
        <taxon>Entomophthoromycetes</taxon>
        <taxon>Entomophthorales</taxon>
        <taxon>Entomophthoraceae</taxon>
        <taxon>Entomophthora</taxon>
    </lineage>
</organism>
<gene>
    <name evidence="1" type="ORF">DSO57_1027926</name>
</gene>
<sequence length="603" mass="67160">MSSIAKKDVCDEDNKLKSDSQDKPSLDDPTFGKCNEEGSTVTIQEFKDVLANNSSPYQQKNNDENSLPESSINIQQGDSKGNSEIKENEYPALEGYSEEITNKLPLDSIGREILLWLKKKRRVFSADIHQLLSLKKAFLILPAASMIQNGQRLTINRPFVEEHVVMSSSFELFKPLRTLTFTTVVLQEKALFVLESTVKFPDVENQQPTFLSLFGNTIVSSVPECMIDEASASAVIVKDALMSLPPDYIKSEIVCNDLQSQFSIKSKTAREIAKRLLKLSKTISAKENALINSELQEIYDLVQENPDVQDFLEKWICDNSDLNLENCLHGEDIALEKRLPIRARILANAGIQLQQLDPNLVSHEHIDVLLEATDTAGKIMAALINYSSPAEKTHALMQAQDLLSRDMGADVLLPLLIYTLIYHPPESLIAQLRFIQAYRRPGGLGGAAEYCITNLVASIAYIDTFDLPSLGIYETESPASPFKLDPKDSPSSTSSFSNSLKSLSTLPIDMTGEGVRALTGVMDMVVGRFWTTSYSGPPLPPRHSDTASSSLKSSSKESLIPRNESLDYFFKNKFLDSSFENLTIADLQELLEDYKKLEKMINH</sequence>
<evidence type="ECO:0000313" key="2">
    <source>
        <dbReference type="Proteomes" id="UP001165960"/>
    </source>
</evidence>
<protein>
    <submittedName>
        <fullName evidence="1">Uncharacterized protein</fullName>
    </submittedName>
</protein>
<accession>A0ACC2TNZ5</accession>
<name>A0ACC2TNZ5_9FUNG</name>
<proteinExistence type="predicted"/>